<dbReference type="HOGENOM" id="CLU_1179455_0_0_4"/>
<evidence type="ECO:0000313" key="2">
    <source>
        <dbReference type="EMBL" id="AJP48284.1"/>
    </source>
</evidence>
<keyword evidence="3" id="KW-1185">Reference proteome</keyword>
<dbReference type="KEGG" id="rbu:PG1C_07030"/>
<accession>A0A0C5J9C7</accession>
<dbReference type="GO" id="GO:0016817">
    <property type="term" value="F:hydrolase activity, acting on acid anhydrides"/>
    <property type="evidence" value="ECO:0007669"/>
    <property type="project" value="InterPro"/>
</dbReference>
<sequence>MKNPNTLPARCLALMLNGQSFTHPEFEQITGSWRLSAVVFTLKGLGWPVESFDLSAPSPECATRTISRYYLPVKAIQAHNWSASASNYAGENDCRTVWKSFDDSGAVTPATLYGMAFAQSWKDLRKSRTKGLNLLLPSIRQALQSPLNKPWEHPLLICRLAVCLRQATILTSSPSAGNQTGCEKSALVIRRPLPDYPFRVVWWFRVMRPMDRSRDALEEMRWLRDYLRGCNEVTD</sequence>
<gene>
    <name evidence="2" type="ORF">PG1C_07030</name>
</gene>
<name>A0A0C5J9C7_9PROT</name>
<proteinExistence type="predicted"/>
<dbReference type="Pfam" id="PF08707">
    <property type="entry name" value="PriCT_2"/>
    <property type="match status" value="1"/>
</dbReference>
<evidence type="ECO:0000259" key="1">
    <source>
        <dbReference type="Pfam" id="PF08707"/>
    </source>
</evidence>
<feature type="domain" description="Primase C-terminal 2" evidence="1">
    <location>
        <begin position="78"/>
        <end position="116"/>
    </location>
</feature>
<dbReference type="AlphaFoldDB" id="A0A0C5J9C7"/>
<dbReference type="RefSeq" id="WP_202636825.1">
    <property type="nucleotide sequence ID" value="NZ_CP010554.1"/>
</dbReference>
<protein>
    <recommendedName>
        <fullName evidence="1">Primase C-terminal 2 domain-containing protein</fullName>
    </recommendedName>
</protein>
<reference evidence="2 3" key="1">
    <citation type="journal article" date="2015" name="Genome Announc.">
        <title>Complete Genome Sequence of a Novel Bacterium within the Family Rhodocyclaceae That Degrades Polycyclic Aromatic Hydrocarbons.</title>
        <authorList>
            <person name="Singleton D.R."/>
            <person name="Dickey A.N."/>
            <person name="Scholl E.H."/>
            <person name="Wright F.A."/>
            <person name="Aitken M.D."/>
        </authorList>
    </citation>
    <scope>NUCLEOTIDE SEQUENCE [LARGE SCALE GENOMIC DNA]</scope>
    <source>
        <strain evidence="3">PG1-Ca6</strain>
    </source>
</reference>
<dbReference type="Proteomes" id="UP000061603">
    <property type="component" value="Chromosome"/>
</dbReference>
<evidence type="ECO:0000313" key="3">
    <source>
        <dbReference type="Proteomes" id="UP000061603"/>
    </source>
</evidence>
<dbReference type="STRING" id="1565605.PG1C_07030"/>
<organism evidence="2 3">
    <name type="scientific">Rugosibacter aromaticivorans</name>
    <dbReference type="NCBI Taxonomy" id="1565605"/>
    <lineage>
        <taxon>Bacteria</taxon>
        <taxon>Pseudomonadati</taxon>
        <taxon>Pseudomonadota</taxon>
        <taxon>Betaproteobacteria</taxon>
        <taxon>Nitrosomonadales</taxon>
        <taxon>Sterolibacteriaceae</taxon>
        <taxon>Rugosibacter</taxon>
    </lineage>
</organism>
<dbReference type="InterPro" id="IPR014819">
    <property type="entry name" value="PriCT_2"/>
</dbReference>
<dbReference type="EMBL" id="CP010554">
    <property type="protein sequence ID" value="AJP48284.1"/>
    <property type="molecule type" value="Genomic_DNA"/>
</dbReference>